<evidence type="ECO:0000256" key="11">
    <source>
        <dbReference type="SAM" id="Coils"/>
    </source>
</evidence>
<accession>A0A7C5JWP5</accession>
<keyword evidence="5" id="KW-1133">Transmembrane helix</keyword>
<comment type="similarity">
    <text evidence="2 10">Belongs to the V-ATPase 116 kDa subunit family.</text>
</comment>
<evidence type="ECO:0000313" key="12">
    <source>
        <dbReference type="EMBL" id="HHI00615.1"/>
    </source>
</evidence>
<dbReference type="GO" id="GO:0046961">
    <property type="term" value="F:proton-transporting ATPase activity, rotational mechanism"/>
    <property type="evidence" value="ECO:0007669"/>
    <property type="project" value="InterPro"/>
</dbReference>
<reference evidence="12" key="1">
    <citation type="journal article" date="2020" name="mSystems">
        <title>Genome- and Community-Level Interaction Insights into Carbon Utilization and Element Cycling Functions of Hydrothermarchaeota in Hydrothermal Sediment.</title>
        <authorList>
            <person name="Zhou Z."/>
            <person name="Liu Y."/>
            <person name="Xu W."/>
            <person name="Pan J."/>
            <person name="Luo Z.H."/>
            <person name="Li M."/>
        </authorList>
    </citation>
    <scope>NUCLEOTIDE SEQUENCE [LARGE SCALE GENOMIC DNA]</scope>
    <source>
        <strain evidence="12">HyVt-93</strain>
    </source>
</reference>
<evidence type="ECO:0000256" key="8">
    <source>
        <dbReference type="ARBA" id="ARBA00059506"/>
    </source>
</evidence>
<dbReference type="PANTHER" id="PTHR11629:SF63">
    <property type="entry name" value="V-TYPE PROTON ATPASE SUBUNIT A"/>
    <property type="match status" value="1"/>
</dbReference>
<evidence type="ECO:0000256" key="9">
    <source>
        <dbReference type="ARBA" id="ARBA00068671"/>
    </source>
</evidence>
<dbReference type="GO" id="GO:0007035">
    <property type="term" value="P:vacuolar acidification"/>
    <property type="evidence" value="ECO:0007669"/>
    <property type="project" value="TreeGrafter"/>
</dbReference>
<keyword evidence="3 10" id="KW-0813">Transport</keyword>
<evidence type="ECO:0000256" key="3">
    <source>
        <dbReference type="ARBA" id="ARBA00022448"/>
    </source>
</evidence>
<evidence type="ECO:0000256" key="5">
    <source>
        <dbReference type="ARBA" id="ARBA00022989"/>
    </source>
</evidence>
<dbReference type="GO" id="GO:0051117">
    <property type="term" value="F:ATPase binding"/>
    <property type="evidence" value="ECO:0007669"/>
    <property type="project" value="TreeGrafter"/>
</dbReference>
<evidence type="ECO:0000256" key="7">
    <source>
        <dbReference type="ARBA" id="ARBA00023136"/>
    </source>
</evidence>
<name>A0A7C5JWP5_THELI</name>
<keyword evidence="11" id="KW-0175">Coiled coil</keyword>
<dbReference type="Proteomes" id="UP000886217">
    <property type="component" value="Unassembled WGS sequence"/>
</dbReference>
<sequence>MEKVASLMVLSGGFQPLPLDLLLKDRTIRSKITSVSENPYDELLVKLASIWQAAGEKPPLPMPIQVSPDFSLKIASMQINKIVRRLELWASKKEELSEKLERLEAILILMRALKERSLNLEDLFDTKYLVPIFAKASDDNFRRLVDSSEEAPLLIEPLLSRGGNTWFLGLTAPGYEEGAQKLLESLYCKKFSLKDLQQELRGNVEESISKRIENLKRAISGLEKASSMLLEQNREYFINLYSTIYTMQRVYELCRGRGELKDLYILSGWIPEDILERVRPDLERLAPQTVIHVEEVKAIPYSGIKVPTLLKNLPFVRAFQDVVALYSLPSYGEMDPSFLVAITFCLFFGFMFGDVG</sequence>
<evidence type="ECO:0000256" key="4">
    <source>
        <dbReference type="ARBA" id="ARBA00022692"/>
    </source>
</evidence>
<evidence type="ECO:0000256" key="1">
    <source>
        <dbReference type="ARBA" id="ARBA00004141"/>
    </source>
</evidence>
<dbReference type="AlphaFoldDB" id="A0A7C5JWP5"/>
<dbReference type="PANTHER" id="PTHR11629">
    <property type="entry name" value="VACUOLAR PROTON ATPASES"/>
    <property type="match status" value="1"/>
</dbReference>
<evidence type="ECO:0000256" key="6">
    <source>
        <dbReference type="ARBA" id="ARBA00023065"/>
    </source>
</evidence>
<feature type="coiled-coil region" evidence="11">
    <location>
        <begin position="205"/>
        <end position="232"/>
    </location>
</feature>
<organism evidence="12">
    <name type="scientific">Thermococcus litoralis</name>
    <dbReference type="NCBI Taxonomy" id="2265"/>
    <lineage>
        <taxon>Archaea</taxon>
        <taxon>Methanobacteriati</taxon>
        <taxon>Methanobacteriota</taxon>
        <taxon>Thermococci</taxon>
        <taxon>Thermococcales</taxon>
        <taxon>Thermococcaceae</taxon>
        <taxon>Thermococcus</taxon>
    </lineage>
</organism>
<comment type="function">
    <text evidence="8">Component of the A-type ATP synthase that produces ATP from ADP in the presence of a proton gradient across the membrane.</text>
</comment>
<protein>
    <recommendedName>
        <fullName evidence="9 10">A-type ATP synthase subunit I</fullName>
    </recommendedName>
</protein>
<comment type="caution">
    <text evidence="12">The sequence shown here is derived from an EMBL/GenBank/DDBJ whole genome shotgun (WGS) entry which is preliminary data.</text>
</comment>
<keyword evidence="4" id="KW-0812">Transmembrane</keyword>
<keyword evidence="7" id="KW-0472">Membrane</keyword>
<keyword evidence="6 10" id="KW-0406">Ion transport</keyword>
<dbReference type="GO" id="GO:0016471">
    <property type="term" value="C:vacuolar proton-transporting V-type ATPase complex"/>
    <property type="evidence" value="ECO:0007669"/>
    <property type="project" value="TreeGrafter"/>
</dbReference>
<gene>
    <name evidence="12" type="ORF">ENL40_03950</name>
</gene>
<dbReference type="Pfam" id="PF01496">
    <property type="entry name" value="V_ATPase_I"/>
    <property type="match status" value="1"/>
</dbReference>
<dbReference type="GO" id="GO:0033179">
    <property type="term" value="C:proton-transporting V-type ATPase, V0 domain"/>
    <property type="evidence" value="ECO:0007669"/>
    <property type="project" value="InterPro"/>
</dbReference>
<evidence type="ECO:0000256" key="10">
    <source>
        <dbReference type="RuleBase" id="RU361189"/>
    </source>
</evidence>
<feature type="non-terminal residue" evidence="12">
    <location>
        <position position="356"/>
    </location>
</feature>
<dbReference type="InterPro" id="IPR002490">
    <property type="entry name" value="V-ATPase_116kDa_su"/>
</dbReference>
<comment type="subcellular location">
    <subcellularLocation>
        <location evidence="1">Membrane</location>
        <topology evidence="1">Multi-pass membrane protein</topology>
    </subcellularLocation>
</comment>
<dbReference type="EMBL" id="DRTU01000173">
    <property type="protein sequence ID" value="HHI00615.1"/>
    <property type="molecule type" value="Genomic_DNA"/>
</dbReference>
<feature type="coiled-coil region" evidence="11">
    <location>
        <begin position="79"/>
        <end position="113"/>
    </location>
</feature>
<proteinExistence type="inferred from homology"/>
<evidence type="ECO:0000256" key="2">
    <source>
        <dbReference type="ARBA" id="ARBA00009904"/>
    </source>
</evidence>